<feature type="domain" description="FHA" evidence="3">
    <location>
        <begin position="21"/>
        <end position="70"/>
    </location>
</feature>
<dbReference type="SUPFAM" id="SSF49879">
    <property type="entry name" value="SMAD/FHA domain"/>
    <property type="match status" value="2"/>
</dbReference>
<dbReference type="SMART" id="SM00240">
    <property type="entry name" value="FHA"/>
    <property type="match status" value="2"/>
</dbReference>
<keyword evidence="2" id="KW-1133">Transmembrane helix</keyword>
<dbReference type="Gene3D" id="2.60.200.20">
    <property type="match status" value="2"/>
</dbReference>
<protein>
    <submittedName>
        <fullName evidence="4">Inner membrane component of T3SS domain-containing protein</fullName>
    </submittedName>
</protein>
<dbReference type="InterPro" id="IPR008984">
    <property type="entry name" value="SMAD_FHA_dom_sf"/>
</dbReference>
<keyword evidence="2" id="KW-0812">Transmembrane</keyword>
<dbReference type="InterPro" id="IPR000253">
    <property type="entry name" value="FHA_dom"/>
</dbReference>
<dbReference type="EMBL" id="FOXM01000017">
    <property type="protein sequence ID" value="SFQ33737.1"/>
    <property type="molecule type" value="Genomic_DNA"/>
</dbReference>
<evidence type="ECO:0000256" key="2">
    <source>
        <dbReference type="SAM" id="Phobius"/>
    </source>
</evidence>
<dbReference type="Pfam" id="PF00498">
    <property type="entry name" value="FHA"/>
    <property type="match status" value="2"/>
</dbReference>
<evidence type="ECO:0000313" key="4">
    <source>
        <dbReference type="EMBL" id="SFQ33737.1"/>
    </source>
</evidence>
<feature type="transmembrane region" description="Helical" evidence="2">
    <location>
        <begin position="262"/>
        <end position="282"/>
    </location>
</feature>
<dbReference type="RefSeq" id="WP_092433966.1">
    <property type="nucleotide sequence ID" value="NZ_FOXM01000017.1"/>
</dbReference>
<keyword evidence="5" id="KW-1185">Reference proteome</keyword>
<evidence type="ECO:0000256" key="1">
    <source>
        <dbReference type="SAM" id="MobiDB-lite"/>
    </source>
</evidence>
<sequence length="283" mass="30627">MLKLHFKDGRQAPVWLVEERFTIGQDRRNQLVLGDPGISALHAEIRQQDGHYFLSDCDSATGTFVNDTRITAAYQLRPDDRLRFGSVELLLLEPSKAPIRPDATVRWFLQVASGEQIGKKFQIQPGSMGFGRSPKSELCFSDPELSRRHCEFFLKDDVLEVKDLASANGVYVNQRKVGTATLKPGDEVRMGSVSLLVIGPRIDTPIEAEAADDADATQFVRALDLPKLDKPKTASSRPTANPLRAAAQPAAATAPAGGLSPLHVGLIAGGALLLAGAAVLMMF</sequence>
<dbReference type="CDD" id="cd00060">
    <property type="entry name" value="FHA"/>
    <property type="match status" value="2"/>
</dbReference>
<gene>
    <name evidence="4" type="ORF">SAMN05216229_11736</name>
</gene>
<dbReference type="AlphaFoldDB" id="A0A1I5XPS2"/>
<name>A0A1I5XPS2_9GAMM</name>
<keyword evidence="2" id="KW-0472">Membrane</keyword>
<feature type="domain" description="FHA" evidence="3">
    <location>
        <begin position="128"/>
        <end position="177"/>
    </location>
</feature>
<reference evidence="5" key="1">
    <citation type="submission" date="2016-10" db="EMBL/GenBank/DDBJ databases">
        <authorList>
            <person name="Varghese N."/>
            <person name="Submissions S."/>
        </authorList>
    </citation>
    <scope>NUCLEOTIDE SEQUENCE [LARGE SCALE GENOMIC DNA]</scope>
    <source>
        <strain evidence="5">JCM 18195</strain>
    </source>
</reference>
<dbReference type="Proteomes" id="UP000243084">
    <property type="component" value="Unassembled WGS sequence"/>
</dbReference>
<dbReference type="PANTHER" id="PTHR23308">
    <property type="entry name" value="NUCLEAR INHIBITOR OF PROTEIN PHOSPHATASE-1"/>
    <property type="match status" value="1"/>
</dbReference>
<organism evidence="4 5">
    <name type="scientific">Geopseudomonas sagittaria</name>
    <dbReference type="NCBI Taxonomy" id="1135990"/>
    <lineage>
        <taxon>Bacteria</taxon>
        <taxon>Pseudomonadati</taxon>
        <taxon>Pseudomonadota</taxon>
        <taxon>Gammaproteobacteria</taxon>
        <taxon>Pseudomonadales</taxon>
        <taxon>Pseudomonadaceae</taxon>
        <taxon>Geopseudomonas</taxon>
    </lineage>
</organism>
<evidence type="ECO:0000259" key="3">
    <source>
        <dbReference type="PROSITE" id="PS50006"/>
    </source>
</evidence>
<feature type="region of interest" description="Disordered" evidence="1">
    <location>
        <begin position="229"/>
        <end position="248"/>
    </location>
</feature>
<dbReference type="InterPro" id="IPR050923">
    <property type="entry name" value="Cell_Proc_Reg/RNA_Proc"/>
</dbReference>
<accession>A0A1I5XPS2</accession>
<proteinExistence type="predicted"/>
<dbReference type="OrthoDB" id="9815482at2"/>
<evidence type="ECO:0000313" key="5">
    <source>
        <dbReference type="Proteomes" id="UP000243084"/>
    </source>
</evidence>
<dbReference type="PROSITE" id="PS50006">
    <property type="entry name" value="FHA_DOMAIN"/>
    <property type="match status" value="2"/>
</dbReference>